<organism evidence="1 2">
    <name type="scientific">Tribolium castaneum</name>
    <name type="common">Red flour beetle</name>
    <dbReference type="NCBI Taxonomy" id="7070"/>
    <lineage>
        <taxon>Eukaryota</taxon>
        <taxon>Metazoa</taxon>
        <taxon>Ecdysozoa</taxon>
        <taxon>Arthropoda</taxon>
        <taxon>Hexapoda</taxon>
        <taxon>Insecta</taxon>
        <taxon>Pterygota</taxon>
        <taxon>Neoptera</taxon>
        <taxon>Endopterygota</taxon>
        <taxon>Coleoptera</taxon>
        <taxon>Polyphaga</taxon>
        <taxon>Cucujiformia</taxon>
        <taxon>Tenebrionidae</taxon>
        <taxon>Tenebrionidae incertae sedis</taxon>
        <taxon>Tribolium</taxon>
    </lineage>
</organism>
<dbReference type="AlphaFoldDB" id="A0A139WCZ5"/>
<gene>
    <name evidence="1" type="primary">AUGUSTUS-3.0.2_34852</name>
    <name evidence="1" type="ORF">TcasGA2_TC034852</name>
</gene>
<keyword evidence="2" id="KW-1185">Reference proteome</keyword>
<dbReference type="InParanoid" id="A0A139WCZ5"/>
<reference evidence="1 2" key="1">
    <citation type="journal article" date="2008" name="Nature">
        <title>The genome of the model beetle and pest Tribolium castaneum.</title>
        <authorList>
            <consortium name="Tribolium Genome Sequencing Consortium"/>
            <person name="Richards S."/>
            <person name="Gibbs R.A."/>
            <person name="Weinstock G.M."/>
            <person name="Brown S.J."/>
            <person name="Denell R."/>
            <person name="Beeman R.W."/>
            <person name="Gibbs R."/>
            <person name="Beeman R.W."/>
            <person name="Brown S.J."/>
            <person name="Bucher G."/>
            <person name="Friedrich M."/>
            <person name="Grimmelikhuijzen C.J."/>
            <person name="Klingler M."/>
            <person name="Lorenzen M."/>
            <person name="Richards S."/>
            <person name="Roth S."/>
            <person name="Schroder R."/>
            <person name="Tautz D."/>
            <person name="Zdobnov E.M."/>
            <person name="Muzny D."/>
            <person name="Gibbs R.A."/>
            <person name="Weinstock G.M."/>
            <person name="Attaway T."/>
            <person name="Bell S."/>
            <person name="Buhay C.J."/>
            <person name="Chandrabose M.N."/>
            <person name="Chavez D."/>
            <person name="Clerk-Blankenburg K.P."/>
            <person name="Cree A."/>
            <person name="Dao M."/>
            <person name="Davis C."/>
            <person name="Chacko J."/>
            <person name="Dinh H."/>
            <person name="Dugan-Rocha S."/>
            <person name="Fowler G."/>
            <person name="Garner T.T."/>
            <person name="Garnes J."/>
            <person name="Gnirke A."/>
            <person name="Hawes A."/>
            <person name="Hernandez J."/>
            <person name="Hines S."/>
            <person name="Holder M."/>
            <person name="Hume J."/>
            <person name="Jhangiani S.N."/>
            <person name="Joshi V."/>
            <person name="Khan Z.M."/>
            <person name="Jackson L."/>
            <person name="Kovar C."/>
            <person name="Kowis A."/>
            <person name="Lee S."/>
            <person name="Lewis L.R."/>
            <person name="Margolis J."/>
            <person name="Morgan M."/>
            <person name="Nazareth L.V."/>
            <person name="Nguyen N."/>
            <person name="Okwuonu G."/>
            <person name="Parker D."/>
            <person name="Richards S."/>
            <person name="Ruiz S.J."/>
            <person name="Santibanez J."/>
            <person name="Savard J."/>
            <person name="Scherer S.E."/>
            <person name="Schneider B."/>
            <person name="Sodergren E."/>
            <person name="Tautz D."/>
            <person name="Vattahil S."/>
            <person name="Villasana D."/>
            <person name="White C.S."/>
            <person name="Wright R."/>
            <person name="Park Y."/>
            <person name="Beeman R.W."/>
            <person name="Lord J."/>
            <person name="Oppert B."/>
            <person name="Lorenzen M."/>
            <person name="Brown S."/>
            <person name="Wang L."/>
            <person name="Savard J."/>
            <person name="Tautz D."/>
            <person name="Richards S."/>
            <person name="Weinstock G."/>
            <person name="Gibbs R.A."/>
            <person name="Liu Y."/>
            <person name="Worley K."/>
            <person name="Weinstock G."/>
            <person name="Elsik C.G."/>
            <person name="Reese J.T."/>
            <person name="Elhaik E."/>
            <person name="Landan G."/>
            <person name="Graur D."/>
            <person name="Arensburger P."/>
            <person name="Atkinson P."/>
            <person name="Beeman R.W."/>
            <person name="Beidler J."/>
            <person name="Brown S.J."/>
            <person name="Demuth J.P."/>
            <person name="Drury D.W."/>
            <person name="Du Y.Z."/>
            <person name="Fujiwara H."/>
            <person name="Lorenzen M."/>
            <person name="Maselli V."/>
            <person name="Osanai M."/>
            <person name="Park Y."/>
            <person name="Robertson H.M."/>
            <person name="Tu Z."/>
            <person name="Wang J.J."/>
            <person name="Wang S."/>
            <person name="Richards S."/>
            <person name="Song H."/>
            <person name="Zhang L."/>
            <person name="Sodergren E."/>
            <person name="Werner D."/>
            <person name="Stanke M."/>
            <person name="Morgenstern B."/>
            <person name="Solovyev V."/>
            <person name="Kosarev P."/>
            <person name="Brown G."/>
            <person name="Chen H.C."/>
            <person name="Ermolaeva O."/>
            <person name="Hlavina W."/>
            <person name="Kapustin Y."/>
            <person name="Kiryutin B."/>
            <person name="Kitts P."/>
            <person name="Maglott D."/>
            <person name="Pruitt K."/>
            <person name="Sapojnikov V."/>
            <person name="Souvorov A."/>
            <person name="Mackey A.J."/>
            <person name="Waterhouse R.M."/>
            <person name="Wyder S."/>
            <person name="Zdobnov E.M."/>
            <person name="Zdobnov E.M."/>
            <person name="Wyder S."/>
            <person name="Kriventseva E.V."/>
            <person name="Kadowaki T."/>
            <person name="Bork P."/>
            <person name="Aranda M."/>
            <person name="Bao R."/>
            <person name="Beermann A."/>
            <person name="Berns N."/>
            <person name="Bolognesi R."/>
            <person name="Bonneton F."/>
            <person name="Bopp D."/>
            <person name="Brown S.J."/>
            <person name="Bucher G."/>
            <person name="Butts T."/>
            <person name="Chaumot A."/>
            <person name="Denell R.E."/>
            <person name="Ferrier D.E."/>
            <person name="Friedrich M."/>
            <person name="Gordon C.M."/>
            <person name="Jindra M."/>
            <person name="Klingler M."/>
            <person name="Lan Q."/>
            <person name="Lattorff H.M."/>
            <person name="Laudet V."/>
            <person name="von Levetsow C."/>
            <person name="Liu Z."/>
            <person name="Lutz R."/>
            <person name="Lynch J.A."/>
            <person name="da Fonseca R.N."/>
            <person name="Posnien N."/>
            <person name="Reuter R."/>
            <person name="Roth S."/>
            <person name="Savard J."/>
            <person name="Schinko J.B."/>
            <person name="Schmitt C."/>
            <person name="Schoppmeier M."/>
            <person name="Schroder R."/>
            <person name="Shippy T.D."/>
            <person name="Simonnet F."/>
            <person name="Marques-Souza H."/>
            <person name="Tautz D."/>
            <person name="Tomoyasu Y."/>
            <person name="Trauner J."/>
            <person name="Van der Zee M."/>
            <person name="Vervoort M."/>
            <person name="Wittkopp N."/>
            <person name="Wimmer E.A."/>
            <person name="Yang X."/>
            <person name="Jones A.K."/>
            <person name="Sattelle D.B."/>
            <person name="Ebert P.R."/>
            <person name="Nelson D."/>
            <person name="Scott J.G."/>
            <person name="Beeman R.W."/>
            <person name="Muthukrishnan S."/>
            <person name="Kramer K.J."/>
            <person name="Arakane Y."/>
            <person name="Beeman R.W."/>
            <person name="Zhu Q."/>
            <person name="Hogenkamp D."/>
            <person name="Dixit R."/>
            <person name="Oppert B."/>
            <person name="Jiang H."/>
            <person name="Zou Z."/>
            <person name="Marshall J."/>
            <person name="Elpidina E."/>
            <person name="Vinokurov K."/>
            <person name="Oppert C."/>
            <person name="Zou Z."/>
            <person name="Evans J."/>
            <person name="Lu Z."/>
            <person name="Zhao P."/>
            <person name="Sumathipala N."/>
            <person name="Altincicek B."/>
            <person name="Vilcinskas A."/>
            <person name="Williams M."/>
            <person name="Hultmark D."/>
            <person name="Hetru C."/>
            <person name="Jiang H."/>
            <person name="Grimmelikhuijzen C.J."/>
            <person name="Hauser F."/>
            <person name="Cazzamali G."/>
            <person name="Williamson M."/>
            <person name="Park Y."/>
            <person name="Li B."/>
            <person name="Tanaka Y."/>
            <person name="Predel R."/>
            <person name="Neupert S."/>
            <person name="Schachtner J."/>
            <person name="Verleyen P."/>
            <person name="Raible F."/>
            <person name="Bork P."/>
            <person name="Friedrich M."/>
            <person name="Walden K.K."/>
            <person name="Robertson H.M."/>
            <person name="Angeli S."/>
            <person name="Foret S."/>
            <person name="Bucher G."/>
            <person name="Schuetz S."/>
            <person name="Maleszka R."/>
            <person name="Wimmer E.A."/>
            <person name="Beeman R.W."/>
            <person name="Lorenzen M."/>
            <person name="Tomoyasu Y."/>
            <person name="Miller S.C."/>
            <person name="Grossmann D."/>
            <person name="Bucher G."/>
        </authorList>
    </citation>
    <scope>NUCLEOTIDE SEQUENCE [LARGE SCALE GENOMIC DNA]</scope>
    <source>
        <strain evidence="1 2">Georgia GA2</strain>
    </source>
</reference>
<accession>A0A139WCZ5</accession>
<dbReference type="Proteomes" id="UP000007266">
    <property type="component" value="Linkage group 8"/>
</dbReference>
<dbReference type="EMBL" id="KQ971363">
    <property type="protein sequence ID" value="KYB25701.1"/>
    <property type="molecule type" value="Genomic_DNA"/>
</dbReference>
<sequence>MKSFSTFGHWNVDQSRWWLECLPLNKSAQTNEKNRRF</sequence>
<evidence type="ECO:0000313" key="2">
    <source>
        <dbReference type="Proteomes" id="UP000007266"/>
    </source>
</evidence>
<reference evidence="1 2" key="2">
    <citation type="journal article" date="2010" name="Nucleic Acids Res.">
        <title>BeetleBase in 2010: revisions to provide comprehensive genomic information for Tribolium castaneum.</title>
        <authorList>
            <person name="Kim H.S."/>
            <person name="Murphy T."/>
            <person name="Xia J."/>
            <person name="Caragea D."/>
            <person name="Park Y."/>
            <person name="Beeman R.W."/>
            <person name="Lorenzen M.D."/>
            <person name="Butcher S."/>
            <person name="Manak J.R."/>
            <person name="Brown S.J."/>
        </authorList>
    </citation>
    <scope>GENOME REANNOTATION</scope>
    <source>
        <strain evidence="1 2">Georgia GA2</strain>
    </source>
</reference>
<evidence type="ECO:0000313" key="1">
    <source>
        <dbReference type="EMBL" id="KYB25701.1"/>
    </source>
</evidence>
<proteinExistence type="predicted"/>
<protein>
    <submittedName>
        <fullName evidence="1">Uncharacterized protein</fullName>
    </submittedName>
</protein>
<name>A0A139WCZ5_TRICA</name>